<feature type="domain" description="GIY-YIG" evidence="1">
    <location>
        <begin position="24"/>
        <end position="145"/>
    </location>
</feature>
<protein>
    <recommendedName>
        <fullName evidence="1">GIY-YIG domain-containing protein</fullName>
    </recommendedName>
</protein>
<dbReference type="PATRIC" id="fig|42094.4.peg.80"/>
<dbReference type="InterPro" id="IPR000305">
    <property type="entry name" value="GIY-YIG_endonuc"/>
</dbReference>
<dbReference type="KEGG" id="ude:JM47_00450"/>
<dbReference type="HOGENOM" id="CLU_1098139_0_0_14"/>
<sequence>MNTQLIKEFYETLINQEDQLINDKACGIYVLYIKDHNYNNNIIPIYIGQSKNIKARYLSHKNELKYLINLYLSDHKHHAFYEHYELNKQDGKHLYSKMFSYLVKNNLNIDHLKIKVIELCDEADLDQLEYYYINQYRSDLFGFNQLFFISQCYVLHFSEAKLLAKTKIELNKLLDYGLMFLNQFDQSWLDYGYADFNFYHFIKFADIEIKKFINAFSIRNGLYSYQLLEEFIYKLEIFKEYYLGLNRSFSFGFEK</sequence>
<evidence type="ECO:0000313" key="2">
    <source>
        <dbReference type="EMBL" id="AJQ45129.1"/>
    </source>
</evidence>
<dbReference type="AlphaFoldDB" id="A0A0C5RNS6"/>
<dbReference type="EMBL" id="CP009770">
    <property type="protein sequence ID" value="AJQ45129.1"/>
    <property type="molecule type" value="Genomic_DNA"/>
</dbReference>
<dbReference type="RefSeq" id="WP_208895067.1">
    <property type="nucleotide sequence ID" value="NZ_CP009770.1"/>
</dbReference>
<dbReference type="PROSITE" id="PS50164">
    <property type="entry name" value="GIY_YIG"/>
    <property type="match status" value="1"/>
</dbReference>
<accession>A0A0C5RNS6</accession>
<reference evidence="2 3" key="1">
    <citation type="journal article" date="2015" name="Genome Announc.">
        <title>Genome Sequence of Ureaplasma diversum Strain ATCC 49782.</title>
        <authorList>
            <person name="Marques L.M."/>
            <person name="Guimaraes A.M."/>
            <person name="Martins H.B."/>
            <person name="Rezende I.S."/>
            <person name="Barbosa M.S."/>
            <person name="Campos G.B."/>
            <person name="do Nascimento N.C."/>
            <person name="Dos Santos A.P."/>
            <person name="Amorim A.T."/>
            <person name="Santos V.M."/>
            <person name="Messick J.B."/>
            <person name="Timenetsky J."/>
        </authorList>
    </citation>
    <scope>NUCLEOTIDE SEQUENCE [LARGE SCALE GENOMIC DNA]</scope>
    <source>
        <strain evidence="2 3">ATCC 49782</strain>
    </source>
</reference>
<dbReference type="Proteomes" id="UP000032261">
    <property type="component" value="Chromosome"/>
</dbReference>
<dbReference type="STRING" id="42094.JM47_00450"/>
<dbReference type="Gene3D" id="3.40.1440.10">
    <property type="entry name" value="GIY-YIG endonuclease"/>
    <property type="match status" value="1"/>
</dbReference>
<proteinExistence type="predicted"/>
<evidence type="ECO:0000259" key="1">
    <source>
        <dbReference type="PROSITE" id="PS50164"/>
    </source>
</evidence>
<evidence type="ECO:0000313" key="3">
    <source>
        <dbReference type="Proteomes" id="UP000032261"/>
    </source>
</evidence>
<dbReference type="InterPro" id="IPR035901">
    <property type="entry name" value="GIY-YIG_endonuc_sf"/>
</dbReference>
<name>A0A0C5RNS6_9BACT</name>
<gene>
    <name evidence="2" type="ORF">JM47_00450</name>
</gene>
<organism evidence="2 3">
    <name type="scientific">Ureaplasma diversum</name>
    <dbReference type="NCBI Taxonomy" id="42094"/>
    <lineage>
        <taxon>Bacteria</taxon>
        <taxon>Bacillati</taxon>
        <taxon>Mycoplasmatota</taxon>
        <taxon>Mycoplasmoidales</taxon>
        <taxon>Mycoplasmoidaceae</taxon>
        <taxon>Ureaplasma</taxon>
    </lineage>
</organism>